<keyword evidence="7 12" id="KW-0732">Signal</keyword>
<feature type="compositionally biased region" description="Polar residues" evidence="13">
    <location>
        <begin position="606"/>
        <end position="627"/>
    </location>
</feature>
<keyword evidence="16" id="KW-1185">Reference proteome</keyword>
<comment type="cofactor">
    <cofactor evidence="1 12">
        <name>Zn(2+)</name>
        <dbReference type="ChEBI" id="CHEBI:29105"/>
    </cofactor>
</comment>
<dbReference type="Pfam" id="PF02128">
    <property type="entry name" value="Peptidase_M36"/>
    <property type="match status" value="1"/>
</dbReference>
<dbReference type="EC" id="3.4.24.-" evidence="12"/>
<dbReference type="Pfam" id="PF07504">
    <property type="entry name" value="FTP"/>
    <property type="match status" value="1"/>
</dbReference>
<feature type="compositionally biased region" description="Polar residues" evidence="13">
    <location>
        <begin position="291"/>
        <end position="308"/>
    </location>
</feature>
<evidence type="ECO:0000256" key="6">
    <source>
        <dbReference type="ARBA" id="ARBA00022723"/>
    </source>
</evidence>
<feature type="region of interest" description="Disordered" evidence="13">
    <location>
        <begin position="252"/>
        <end position="308"/>
    </location>
</feature>
<feature type="compositionally biased region" description="Low complexity" evidence="13">
    <location>
        <begin position="261"/>
        <end position="275"/>
    </location>
</feature>
<feature type="domain" description="FTP" evidence="14">
    <location>
        <begin position="88"/>
        <end position="138"/>
    </location>
</feature>
<dbReference type="InterPro" id="IPR027268">
    <property type="entry name" value="Peptidase_M4/M1_CTD_sf"/>
</dbReference>
<evidence type="ECO:0000256" key="1">
    <source>
        <dbReference type="ARBA" id="ARBA00001947"/>
    </source>
</evidence>
<dbReference type="PANTHER" id="PTHR33478">
    <property type="entry name" value="EXTRACELLULAR METALLOPROTEINASE MEP"/>
    <property type="match status" value="1"/>
</dbReference>
<sequence>MFITSLTFTLALASAVAAVSISSKPTLKLEHVYRRSVNMKLPFHYPESVSKSVSVQLPVAGLANPSKSQLLASASSYLSDTLGVPASQLKVDSSFTDASGTMHIYGSQITSGGIRVSNHQFAVHLSSSGQVDSYSASFGTSSHFSKSALTYSEPVAEVPLQDAIATASKAIGIPYHQEFNATQEYVQLSEGNIVYAHKFQLRDSPVQNWMQVWVDAHTGQLINVIDFSNDFSYKAIKLPDNDPRDGFSLVRDPEVRSASPNGWTTGTQTVGNNVNALDQRSGAPGRGSNGVFDSNHNSNAQPTTPENTQTSAVNLFYIGNTMHDLTYQYGFTEATGNFQKDNFGKGGRGNDAVRINVLSTSGTNNANFLTPADGQSGIMNMFRFTSTNPNRDGGLDNAIPVHEYGHGISNRLTGGSATGQCLSSNEAGGMGEGWSDFFALVVTAKKQNRDVTPMSTGSFVTNSARGIRSHPYSTDTKINPLKFSDLKRLTEVHDVGEVWTMMLWEMYWNLVNKNGFSENLFDAKQSAGNVVAMQLVMGGLMNQPCNPTFISARDAILKADTSFYRGANKCAIISGFAKRGLGLNARNKNDDFSVPAECSGSGGGSQKTPGQTPDTPIGTPSRQPGGNPTTTTTLPRRRRTSVPTTKGGRRRRSGRTSITTNTTGGQTKRGGRTSS</sequence>
<reference evidence="15 16" key="1">
    <citation type="submission" date="2021-02" db="EMBL/GenBank/DDBJ databases">
        <title>Variation within the Batrachochytrium salamandrivorans European outbreak.</title>
        <authorList>
            <person name="Kelly M."/>
            <person name="Pasmans F."/>
            <person name="Shea T.P."/>
            <person name="Munoz J.F."/>
            <person name="Carranza S."/>
            <person name="Cuomo C.A."/>
            <person name="Martel A."/>
        </authorList>
    </citation>
    <scope>NUCLEOTIDE SEQUENCE [LARGE SCALE GENOMIC DNA]</scope>
    <source>
        <strain evidence="15 16">AMFP18/2</strain>
    </source>
</reference>
<evidence type="ECO:0000256" key="9">
    <source>
        <dbReference type="ARBA" id="ARBA00022833"/>
    </source>
</evidence>
<evidence type="ECO:0000256" key="4">
    <source>
        <dbReference type="ARBA" id="ARBA00022525"/>
    </source>
</evidence>
<dbReference type="SUPFAM" id="SSF55486">
    <property type="entry name" value="Metalloproteases ('zincins'), catalytic domain"/>
    <property type="match status" value="1"/>
</dbReference>
<evidence type="ECO:0000256" key="3">
    <source>
        <dbReference type="ARBA" id="ARBA00006006"/>
    </source>
</evidence>
<evidence type="ECO:0000256" key="2">
    <source>
        <dbReference type="ARBA" id="ARBA00004613"/>
    </source>
</evidence>
<feature type="region of interest" description="Disordered" evidence="13">
    <location>
        <begin position="594"/>
        <end position="675"/>
    </location>
</feature>
<evidence type="ECO:0000256" key="13">
    <source>
        <dbReference type="SAM" id="MobiDB-lite"/>
    </source>
</evidence>
<keyword evidence="4 12" id="KW-0964">Secreted</keyword>
<dbReference type="Proteomes" id="UP001648503">
    <property type="component" value="Unassembled WGS sequence"/>
</dbReference>
<keyword evidence="9 12" id="KW-0862">Zinc</keyword>
<dbReference type="InterPro" id="IPR050371">
    <property type="entry name" value="Fungal_virulence_M36"/>
</dbReference>
<feature type="compositionally biased region" description="Low complexity" evidence="13">
    <location>
        <begin position="655"/>
        <end position="675"/>
    </location>
</feature>
<proteinExistence type="inferred from homology"/>
<comment type="subcellular location">
    <subcellularLocation>
        <location evidence="2 12">Secreted</location>
    </subcellularLocation>
</comment>
<evidence type="ECO:0000256" key="8">
    <source>
        <dbReference type="ARBA" id="ARBA00022801"/>
    </source>
</evidence>
<name>A0ABQ8FRD9_9FUNG</name>
<keyword evidence="5 12" id="KW-0645">Protease</keyword>
<dbReference type="PANTHER" id="PTHR33478:SF1">
    <property type="entry name" value="EXTRACELLULAR METALLOPROTEINASE MEP"/>
    <property type="match status" value="1"/>
</dbReference>
<dbReference type="Gene3D" id="3.10.170.10">
    <property type="match status" value="1"/>
</dbReference>
<organism evidence="15 16">
    <name type="scientific">Batrachochytrium salamandrivorans</name>
    <dbReference type="NCBI Taxonomy" id="1357716"/>
    <lineage>
        <taxon>Eukaryota</taxon>
        <taxon>Fungi</taxon>
        <taxon>Fungi incertae sedis</taxon>
        <taxon>Chytridiomycota</taxon>
        <taxon>Chytridiomycota incertae sedis</taxon>
        <taxon>Chytridiomycetes</taxon>
        <taxon>Rhizophydiales</taxon>
        <taxon>Rhizophydiales incertae sedis</taxon>
        <taxon>Batrachochytrium</taxon>
    </lineage>
</organism>
<dbReference type="InterPro" id="IPR001842">
    <property type="entry name" value="Peptidase_M36"/>
</dbReference>
<gene>
    <name evidence="15" type="ORF">BASA50_001759</name>
</gene>
<dbReference type="PRINTS" id="PR00999">
    <property type="entry name" value="FUNGALYSIN"/>
</dbReference>
<feature type="chain" id="PRO_5044976424" description="Extracellular metalloproteinase" evidence="12">
    <location>
        <begin position="19"/>
        <end position="675"/>
    </location>
</feature>
<feature type="signal peptide" evidence="12">
    <location>
        <begin position="1"/>
        <end position="18"/>
    </location>
</feature>
<evidence type="ECO:0000256" key="12">
    <source>
        <dbReference type="RuleBase" id="RU364017"/>
    </source>
</evidence>
<dbReference type="Gene3D" id="1.10.390.10">
    <property type="entry name" value="Neutral Protease Domain 2"/>
    <property type="match status" value="1"/>
</dbReference>
<comment type="similarity">
    <text evidence="3 12">Belongs to the peptidase M36 family.</text>
</comment>
<dbReference type="CDD" id="cd09596">
    <property type="entry name" value="M36"/>
    <property type="match status" value="1"/>
</dbReference>
<keyword evidence="8 12" id="KW-0378">Hydrolase</keyword>
<keyword evidence="6 12" id="KW-0479">Metal-binding</keyword>
<evidence type="ECO:0000256" key="5">
    <source>
        <dbReference type="ARBA" id="ARBA00022670"/>
    </source>
</evidence>
<keyword evidence="11 12" id="KW-0865">Zymogen</keyword>
<comment type="caution">
    <text evidence="15">The sequence shown here is derived from an EMBL/GenBank/DDBJ whole genome shotgun (WGS) entry which is preliminary data.</text>
</comment>
<evidence type="ECO:0000256" key="7">
    <source>
        <dbReference type="ARBA" id="ARBA00022729"/>
    </source>
</evidence>
<protein>
    <recommendedName>
        <fullName evidence="12">Extracellular metalloproteinase</fullName>
        <ecNumber evidence="12">3.4.24.-</ecNumber>
    </recommendedName>
    <alternativeName>
        <fullName evidence="12">Fungalysin</fullName>
    </alternativeName>
</protein>
<keyword evidence="10 12" id="KW-0482">Metalloprotease</keyword>
<evidence type="ECO:0000259" key="14">
    <source>
        <dbReference type="Pfam" id="PF07504"/>
    </source>
</evidence>
<dbReference type="InterPro" id="IPR011096">
    <property type="entry name" value="FTP_domain"/>
</dbReference>
<evidence type="ECO:0000256" key="10">
    <source>
        <dbReference type="ARBA" id="ARBA00023049"/>
    </source>
</evidence>
<evidence type="ECO:0000313" key="16">
    <source>
        <dbReference type="Proteomes" id="UP001648503"/>
    </source>
</evidence>
<accession>A0ABQ8FRD9</accession>
<dbReference type="EMBL" id="JAFCIX010000016">
    <property type="protein sequence ID" value="KAH6601235.1"/>
    <property type="molecule type" value="Genomic_DNA"/>
</dbReference>
<evidence type="ECO:0000313" key="15">
    <source>
        <dbReference type="EMBL" id="KAH6601235.1"/>
    </source>
</evidence>
<evidence type="ECO:0000256" key="11">
    <source>
        <dbReference type="ARBA" id="ARBA00023145"/>
    </source>
</evidence>